<comment type="similarity">
    <text evidence="2">Belongs to the CorA metal ion transporter (MIT) (TC 1.A.35) family.</text>
</comment>
<dbReference type="InterPro" id="IPR045861">
    <property type="entry name" value="CorA_cytoplasmic_dom"/>
</dbReference>
<reference evidence="13" key="1">
    <citation type="submission" date="2016-10" db="EMBL/GenBank/DDBJ databases">
        <authorList>
            <person name="Varghese N."/>
            <person name="Submissions S."/>
        </authorList>
    </citation>
    <scope>NUCLEOTIDE SEQUENCE [LARGE SCALE GENOMIC DNA]</scope>
    <source>
        <strain evidence="13">DSM 18579</strain>
    </source>
</reference>
<evidence type="ECO:0000313" key="12">
    <source>
        <dbReference type="EMBL" id="SET42960.1"/>
    </source>
</evidence>
<dbReference type="SUPFAM" id="SSF143865">
    <property type="entry name" value="CorA soluble domain-like"/>
    <property type="match status" value="1"/>
</dbReference>
<keyword evidence="9" id="KW-0406">Ion transport</keyword>
<evidence type="ECO:0000256" key="2">
    <source>
        <dbReference type="ARBA" id="ARBA00009765"/>
    </source>
</evidence>
<dbReference type="SUPFAM" id="SSF144083">
    <property type="entry name" value="Magnesium transport protein CorA, transmembrane region"/>
    <property type="match status" value="1"/>
</dbReference>
<dbReference type="Proteomes" id="UP000242642">
    <property type="component" value="Unassembled WGS sequence"/>
</dbReference>
<accession>A0A1I0EDD8</accession>
<feature type="transmembrane region" description="Helical" evidence="11">
    <location>
        <begin position="284"/>
        <end position="306"/>
    </location>
</feature>
<dbReference type="EMBL" id="FOHV01000025">
    <property type="protein sequence ID" value="SET42960.1"/>
    <property type="molecule type" value="Genomic_DNA"/>
</dbReference>
<evidence type="ECO:0000256" key="9">
    <source>
        <dbReference type="ARBA" id="ARBA00023065"/>
    </source>
</evidence>
<evidence type="ECO:0000256" key="1">
    <source>
        <dbReference type="ARBA" id="ARBA00004651"/>
    </source>
</evidence>
<dbReference type="Pfam" id="PF01544">
    <property type="entry name" value="CorA"/>
    <property type="match status" value="1"/>
</dbReference>
<proteinExistence type="inferred from homology"/>
<evidence type="ECO:0000256" key="4">
    <source>
        <dbReference type="ARBA" id="ARBA00022475"/>
    </source>
</evidence>
<keyword evidence="13" id="KW-1185">Reference proteome</keyword>
<evidence type="ECO:0000313" key="13">
    <source>
        <dbReference type="Proteomes" id="UP000242642"/>
    </source>
</evidence>
<dbReference type="RefSeq" id="WP_177168658.1">
    <property type="nucleotide sequence ID" value="NZ_FOHV01000025.1"/>
</dbReference>
<feature type="transmembrane region" description="Helical" evidence="11">
    <location>
        <begin position="318"/>
        <end position="338"/>
    </location>
</feature>
<evidence type="ECO:0000256" key="10">
    <source>
        <dbReference type="ARBA" id="ARBA00023136"/>
    </source>
</evidence>
<keyword evidence="4" id="KW-1003">Cell membrane</keyword>
<dbReference type="AlphaFoldDB" id="A0A1I0EDD8"/>
<evidence type="ECO:0000256" key="11">
    <source>
        <dbReference type="SAM" id="Phobius"/>
    </source>
</evidence>
<dbReference type="GO" id="GO:0015095">
    <property type="term" value="F:magnesium ion transmembrane transporter activity"/>
    <property type="evidence" value="ECO:0007669"/>
    <property type="project" value="TreeGrafter"/>
</dbReference>
<dbReference type="InterPro" id="IPR002523">
    <property type="entry name" value="MgTranspt_CorA/ZnTranspt_ZntB"/>
</dbReference>
<evidence type="ECO:0000256" key="6">
    <source>
        <dbReference type="ARBA" id="ARBA00022692"/>
    </source>
</evidence>
<keyword evidence="8 11" id="KW-1133">Transmembrane helix</keyword>
<keyword evidence="6 11" id="KW-0812">Transmembrane</keyword>
<keyword evidence="3" id="KW-0813">Transport</keyword>
<keyword evidence="7" id="KW-0862">Zinc</keyword>
<keyword evidence="5" id="KW-0997">Cell inner membrane</keyword>
<comment type="subcellular location">
    <subcellularLocation>
        <location evidence="1">Cell membrane</location>
        <topology evidence="1">Multi-pass membrane protein</topology>
    </subcellularLocation>
</comment>
<dbReference type="InterPro" id="IPR045863">
    <property type="entry name" value="CorA_TM1_TM2"/>
</dbReference>
<evidence type="ECO:0000256" key="3">
    <source>
        <dbReference type="ARBA" id="ARBA00022448"/>
    </source>
</evidence>
<dbReference type="GO" id="GO:0015087">
    <property type="term" value="F:cobalt ion transmembrane transporter activity"/>
    <property type="evidence" value="ECO:0007669"/>
    <property type="project" value="TreeGrafter"/>
</dbReference>
<dbReference type="GO" id="GO:0000287">
    <property type="term" value="F:magnesium ion binding"/>
    <property type="evidence" value="ECO:0007669"/>
    <property type="project" value="TreeGrafter"/>
</dbReference>
<evidence type="ECO:0000256" key="8">
    <source>
        <dbReference type="ARBA" id="ARBA00022989"/>
    </source>
</evidence>
<evidence type="ECO:0000256" key="7">
    <source>
        <dbReference type="ARBA" id="ARBA00022833"/>
    </source>
</evidence>
<gene>
    <name evidence="12" type="ORF">SAMN02583745_02331</name>
</gene>
<dbReference type="GO" id="GO:0005886">
    <property type="term" value="C:plasma membrane"/>
    <property type="evidence" value="ECO:0007669"/>
    <property type="project" value="UniProtKB-SubCell"/>
</dbReference>
<sequence>MLNKPIVAFNLSNSEYIKQVTSVHDVNEMLKSKKIPEPVWININANRYKIGKSEITKQLDFLNAAQKNFLASNCDKSKLIRFTDGLVIYLKYHTVSTSQKQEDPKIDRYVLIRILIKKTMIISLTEFEGDNQSFSDFNLESAMFDDLQRIIVEDDQDIEVGDWLITLLKSLTDRFSQDINYLHDQILDIENKLLESNLHDRTELILIRKQLTLTRRYLVPITELVFRLATEKLSWLEGDHHKHLHEQSEALRRELEEIDLCISRTAIISEELNNLLSDSMNKRLYVMSIITVIFMPATLITGLFGINLGGIPGADSAIAFAIFSIALILLLIFIVLILKRKRWF</sequence>
<organism evidence="12 13">
    <name type="scientific">Thorsellia anophelis DSM 18579</name>
    <dbReference type="NCBI Taxonomy" id="1123402"/>
    <lineage>
        <taxon>Bacteria</taxon>
        <taxon>Pseudomonadati</taxon>
        <taxon>Pseudomonadota</taxon>
        <taxon>Gammaproteobacteria</taxon>
        <taxon>Enterobacterales</taxon>
        <taxon>Thorselliaceae</taxon>
        <taxon>Thorsellia</taxon>
    </lineage>
</organism>
<name>A0A1I0EDD8_9GAMM</name>
<protein>
    <submittedName>
        <fullName evidence="12">Zinc transporter</fullName>
    </submittedName>
</protein>
<dbReference type="GO" id="GO:0050897">
    <property type="term" value="F:cobalt ion binding"/>
    <property type="evidence" value="ECO:0007669"/>
    <property type="project" value="TreeGrafter"/>
</dbReference>
<keyword evidence="10 11" id="KW-0472">Membrane</keyword>
<dbReference type="PANTHER" id="PTHR46494">
    <property type="entry name" value="CORA FAMILY METAL ION TRANSPORTER (EUROFUNG)"/>
    <property type="match status" value="1"/>
</dbReference>
<dbReference type="PANTHER" id="PTHR46494:SF3">
    <property type="entry name" value="ZINC TRANSPORT PROTEIN ZNTB"/>
    <property type="match status" value="1"/>
</dbReference>
<evidence type="ECO:0000256" key="5">
    <source>
        <dbReference type="ARBA" id="ARBA00022519"/>
    </source>
</evidence>
<dbReference type="Gene3D" id="1.20.58.340">
    <property type="entry name" value="Magnesium transport protein CorA, transmembrane region"/>
    <property type="match status" value="2"/>
</dbReference>